<evidence type="ECO:0000313" key="2">
    <source>
        <dbReference type="Proteomes" id="UP000827872"/>
    </source>
</evidence>
<protein>
    <submittedName>
        <fullName evidence="1">Uncharacterized protein</fullName>
    </submittedName>
</protein>
<keyword evidence="2" id="KW-1185">Reference proteome</keyword>
<name>A0ACB8ERL9_9SAUR</name>
<dbReference type="EMBL" id="CM037620">
    <property type="protein sequence ID" value="KAH7995427.1"/>
    <property type="molecule type" value="Genomic_DNA"/>
</dbReference>
<sequence length="130" mass="15340">MEQEINRSFIILVHNRSWKDVTVSVSARPLVKPLEGNMLFFWFQWLRSTFSTTEICQGQKKSVSEVTSRNYFIYQLGSLKWKLYNIRVTRKSDGWIAECSTPLSCTWIVEDKGIFQEDDTENRCEFKQPS</sequence>
<accession>A0ACB8ERL9</accession>
<gene>
    <name evidence="1" type="ORF">K3G42_025461</name>
</gene>
<evidence type="ECO:0000313" key="1">
    <source>
        <dbReference type="EMBL" id="KAH7995427.1"/>
    </source>
</evidence>
<organism evidence="1 2">
    <name type="scientific">Sphaerodactylus townsendi</name>
    <dbReference type="NCBI Taxonomy" id="933632"/>
    <lineage>
        <taxon>Eukaryota</taxon>
        <taxon>Metazoa</taxon>
        <taxon>Chordata</taxon>
        <taxon>Craniata</taxon>
        <taxon>Vertebrata</taxon>
        <taxon>Euteleostomi</taxon>
        <taxon>Lepidosauria</taxon>
        <taxon>Squamata</taxon>
        <taxon>Bifurcata</taxon>
        <taxon>Gekkota</taxon>
        <taxon>Sphaerodactylidae</taxon>
        <taxon>Sphaerodactylus</taxon>
    </lineage>
</organism>
<dbReference type="Proteomes" id="UP000827872">
    <property type="component" value="Linkage Group LG07"/>
</dbReference>
<comment type="caution">
    <text evidence="1">The sequence shown here is derived from an EMBL/GenBank/DDBJ whole genome shotgun (WGS) entry which is preliminary data.</text>
</comment>
<reference evidence="1" key="1">
    <citation type="submission" date="2021-08" db="EMBL/GenBank/DDBJ databases">
        <title>The first chromosome-level gecko genome reveals the dynamic sex chromosomes of Neotropical dwarf geckos (Sphaerodactylidae: Sphaerodactylus).</title>
        <authorList>
            <person name="Pinto B.J."/>
            <person name="Keating S.E."/>
            <person name="Gamble T."/>
        </authorList>
    </citation>
    <scope>NUCLEOTIDE SEQUENCE</scope>
    <source>
        <strain evidence="1">TG3544</strain>
    </source>
</reference>
<proteinExistence type="predicted"/>